<dbReference type="Proteomes" id="UP000198644">
    <property type="component" value="Unassembled WGS sequence"/>
</dbReference>
<keyword evidence="5 6" id="KW-0472">Membrane</keyword>
<name>A0A1I6JSX5_9GAMM</name>
<feature type="transmembrane region" description="Helical" evidence="6">
    <location>
        <begin position="74"/>
        <end position="97"/>
    </location>
</feature>
<protein>
    <submittedName>
        <fullName evidence="7">Uncharacterized membrane protein YgdD, TMEM256/DUF423 family</fullName>
    </submittedName>
</protein>
<dbReference type="Pfam" id="PF04241">
    <property type="entry name" value="DUF423"/>
    <property type="match status" value="1"/>
</dbReference>
<dbReference type="EMBL" id="FOYW01000003">
    <property type="protein sequence ID" value="SFR82085.1"/>
    <property type="molecule type" value="Genomic_DNA"/>
</dbReference>
<dbReference type="PANTHER" id="PTHR43461">
    <property type="entry name" value="TRANSMEMBRANE PROTEIN 256"/>
    <property type="match status" value="1"/>
</dbReference>
<accession>A0A1I6JSX5</accession>
<dbReference type="InterPro" id="IPR006696">
    <property type="entry name" value="DUF423"/>
</dbReference>
<gene>
    <name evidence="7" type="ORF">SAMN05216203_3256</name>
</gene>
<comment type="similarity">
    <text evidence="2">Belongs to the UPF0382 family.</text>
</comment>
<dbReference type="STRING" id="650891.SAMN05216203_3256"/>
<keyword evidence="8" id="KW-1185">Reference proteome</keyword>
<evidence type="ECO:0000256" key="3">
    <source>
        <dbReference type="ARBA" id="ARBA00022692"/>
    </source>
</evidence>
<evidence type="ECO:0000256" key="4">
    <source>
        <dbReference type="ARBA" id="ARBA00022989"/>
    </source>
</evidence>
<evidence type="ECO:0000256" key="6">
    <source>
        <dbReference type="SAM" id="Phobius"/>
    </source>
</evidence>
<sequence length="132" mass="13631">MIADRQVHRGFLATGALVALVAVMAGAFGAHGLQGAVSARGLEVFQTAVTYQMYHGIALVLVSLLAAAGLANRLLAVAGAFFLAGVLLFSGSLYLLVLTDIRWVGPITPLGGVCFMVGWAALLLAAVSRPEH</sequence>
<feature type="transmembrane region" description="Helical" evidence="6">
    <location>
        <begin position="103"/>
        <end position="127"/>
    </location>
</feature>
<feature type="transmembrane region" description="Helical" evidence="6">
    <location>
        <begin position="49"/>
        <end position="67"/>
    </location>
</feature>
<proteinExistence type="inferred from homology"/>
<dbReference type="PANTHER" id="PTHR43461:SF1">
    <property type="entry name" value="TRANSMEMBRANE PROTEIN 256"/>
    <property type="match status" value="1"/>
</dbReference>
<evidence type="ECO:0000313" key="7">
    <source>
        <dbReference type="EMBL" id="SFR82085.1"/>
    </source>
</evidence>
<evidence type="ECO:0000313" key="8">
    <source>
        <dbReference type="Proteomes" id="UP000198644"/>
    </source>
</evidence>
<keyword evidence="4 6" id="KW-1133">Transmembrane helix</keyword>
<reference evidence="7 8" key="1">
    <citation type="submission" date="2016-10" db="EMBL/GenBank/DDBJ databases">
        <authorList>
            <person name="de Groot N.N."/>
        </authorList>
    </citation>
    <scope>NUCLEOTIDE SEQUENCE [LARGE SCALE GENOMIC DNA]</scope>
    <source>
        <strain evidence="7 8">CGMCC 1.9167</strain>
    </source>
</reference>
<keyword evidence="3 6" id="KW-0812">Transmembrane</keyword>
<dbReference type="GO" id="GO:0005886">
    <property type="term" value="C:plasma membrane"/>
    <property type="evidence" value="ECO:0007669"/>
    <property type="project" value="TreeGrafter"/>
</dbReference>
<organism evidence="7 8">
    <name type="scientific">Marinobacter daqiaonensis</name>
    <dbReference type="NCBI Taxonomy" id="650891"/>
    <lineage>
        <taxon>Bacteria</taxon>
        <taxon>Pseudomonadati</taxon>
        <taxon>Pseudomonadota</taxon>
        <taxon>Gammaproteobacteria</taxon>
        <taxon>Pseudomonadales</taxon>
        <taxon>Marinobacteraceae</taxon>
        <taxon>Marinobacter</taxon>
    </lineage>
</organism>
<comment type="subcellular location">
    <subcellularLocation>
        <location evidence="1">Membrane</location>
        <topology evidence="1">Multi-pass membrane protein</topology>
    </subcellularLocation>
</comment>
<evidence type="ECO:0000256" key="5">
    <source>
        <dbReference type="ARBA" id="ARBA00023136"/>
    </source>
</evidence>
<evidence type="ECO:0000256" key="2">
    <source>
        <dbReference type="ARBA" id="ARBA00009694"/>
    </source>
</evidence>
<evidence type="ECO:0000256" key="1">
    <source>
        <dbReference type="ARBA" id="ARBA00004141"/>
    </source>
</evidence>
<dbReference type="AlphaFoldDB" id="A0A1I6JSX5"/>